<evidence type="ECO:0000256" key="6">
    <source>
        <dbReference type="ARBA" id="ARBA00023136"/>
    </source>
</evidence>
<reference evidence="13 14" key="1">
    <citation type="submission" date="2016-07" db="EMBL/GenBank/DDBJ databases">
        <title>Pervasive Adenine N6-methylation of Active Genes in Fungi.</title>
        <authorList>
            <consortium name="DOE Joint Genome Institute"/>
            <person name="Mondo S.J."/>
            <person name="Dannebaum R.O."/>
            <person name="Kuo R.C."/>
            <person name="Labutti K."/>
            <person name="Haridas S."/>
            <person name="Kuo A."/>
            <person name="Salamov A."/>
            <person name="Ahrendt S.R."/>
            <person name="Lipzen A."/>
            <person name="Sullivan W."/>
            <person name="Andreopoulos W.B."/>
            <person name="Clum A."/>
            <person name="Lindquist E."/>
            <person name="Daum C."/>
            <person name="Ramamoorthy G.K."/>
            <person name="Gryganskyi A."/>
            <person name="Culley D."/>
            <person name="Magnuson J.K."/>
            <person name="James T.Y."/>
            <person name="O'Malley M.A."/>
            <person name="Stajich J.E."/>
            <person name="Spatafora J.W."/>
            <person name="Visel A."/>
            <person name="Grigoriev I.V."/>
        </authorList>
    </citation>
    <scope>NUCLEOTIDE SEQUENCE [LARGE SCALE GENOMIC DNA]</scope>
    <source>
        <strain evidence="13 14">62-1032</strain>
    </source>
</reference>
<keyword evidence="3" id="KW-0813">Transport</keyword>
<comment type="caution">
    <text evidence="13">The sequence shown here is derived from an EMBL/GenBank/DDBJ whole genome shotgun (WGS) entry which is preliminary data.</text>
</comment>
<comment type="subcellular location">
    <subcellularLocation>
        <location evidence="1">Membrane</location>
        <topology evidence="1">Multi-pass membrane protein</topology>
    </subcellularLocation>
</comment>
<dbReference type="InParanoid" id="A0A1Y2CTL8"/>
<feature type="compositionally biased region" description="Basic and acidic residues" evidence="7">
    <location>
        <begin position="778"/>
        <end position="788"/>
    </location>
</feature>
<dbReference type="InterPro" id="IPR032880">
    <property type="entry name" value="CSC1/OSCA1-like_N"/>
</dbReference>
<evidence type="ECO:0000259" key="11">
    <source>
        <dbReference type="Pfam" id="PF13967"/>
    </source>
</evidence>
<dbReference type="InterPro" id="IPR003864">
    <property type="entry name" value="CSC1/OSCA1-like_7TM"/>
</dbReference>
<accession>A0A1Y2CTL8</accession>
<evidence type="ECO:0000256" key="1">
    <source>
        <dbReference type="ARBA" id="ARBA00004141"/>
    </source>
</evidence>
<dbReference type="Pfam" id="PF02714">
    <property type="entry name" value="RSN1_7TM"/>
    <property type="match status" value="1"/>
</dbReference>
<keyword evidence="9" id="KW-0732">Signal</keyword>
<feature type="region of interest" description="Disordered" evidence="7">
    <location>
        <begin position="771"/>
        <end position="858"/>
    </location>
</feature>
<dbReference type="InterPro" id="IPR045122">
    <property type="entry name" value="Csc1-like"/>
</dbReference>
<feature type="transmembrane region" description="Helical" evidence="8">
    <location>
        <begin position="525"/>
        <end position="546"/>
    </location>
</feature>
<proteinExistence type="inferred from homology"/>
<evidence type="ECO:0000256" key="5">
    <source>
        <dbReference type="ARBA" id="ARBA00022989"/>
    </source>
</evidence>
<dbReference type="PANTHER" id="PTHR13018:SF149">
    <property type="entry name" value="DOMAIN PROTEIN, PUTATIVE (AFU_ORTHOLOGUE AFUA_3G11660)-RELATED"/>
    <property type="match status" value="1"/>
</dbReference>
<evidence type="ECO:0000313" key="14">
    <source>
        <dbReference type="Proteomes" id="UP000193467"/>
    </source>
</evidence>
<dbReference type="FunCoup" id="A0A1Y2CTL8">
    <property type="interactions" value="53"/>
</dbReference>
<feature type="transmembrane region" description="Helical" evidence="8">
    <location>
        <begin position="656"/>
        <end position="675"/>
    </location>
</feature>
<evidence type="ECO:0000313" key="13">
    <source>
        <dbReference type="EMBL" id="ORY50184.1"/>
    </source>
</evidence>
<dbReference type="Pfam" id="PF13967">
    <property type="entry name" value="RSN1_TM"/>
    <property type="match status" value="1"/>
</dbReference>
<comment type="similarity">
    <text evidence="2">Belongs to the CSC1 (TC 1.A.17) family.</text>
</comment>
<evidence type="ECO:0000259" key="12">
    <source>
        <dbReference type="Pfam" id="PF14703"/>
    </source>
</evidence>
<gene>
    <name evidence="13" type="ORF">BCR35DRAFT_24997</name>
</gene>
<feature type="transmembrane region" description="Helical" evidence="8">
    <location>
        <begin position="465"/>
        <end position="485"/>
    </location>
</feature>
<feature type="domain" description="CSC1/OSCA1-like N-terminal transmembrane" evidence="11">
    <location>
        <begin position="4"/>
        <end position="154"/>
    </location>
</feature>
<evidence type="ECO:0000256" key="2">
    <source>
        <dbReference type="ARBA" id="ARBA00007779"/>
    </source>
</evidence>
<name>A0A1Y2CTL8_9BASI</name>
<keyword evidence="14" id="KW-1185">Reference proteome</keyword>
<evidence type="ECO:0000256" key="4">
    <source>
        <dbReference type="ARBA" id="ARBA00022692"/>
    </source>
</evidence>
<feature type="chain" id="PRO_5012169257" description="DUF221-domain-containing protein" evidence="9">
    <location>
        <begin position="21"/>
        <end position="858"/>
    </location>
</feature>
<evidence type="ECO:0000256" key="8">
    <source>
        <dbReference type="SAM" id="Phobius"/>
    </source>
</evidence>
<dbReference type="Pfam" id="PF14703">
    <property type="entry name" value="PHM7_cyt"/>
    <property type="match status" value="1"/>
</dbReference>
<feature type="transmembrane region" description="Helical" evidence="8">
    <location>
        <begin position="630"/>
        <end position="650"/>
    </location>
</feature>
<feature type="transmembrane region" description="Helical" evidence="8">
    <location>
        <begin position="367"/>
        <end position="390"/>
    </location>
</feature>
<feature type="transmembrane region" description="Helical" evidence="8">
    <location>
        <begin position="133"/>
        <end position="152"/>
    </location>
</feature>
<dbReference type="GO" id="GO:0005886">
    <property type="term" value="C:plasma membrane"/>
    <property type="evidence" value="ECO:0007669"/>
    <property type="project" value="TreeGrafter"/>
</dbReference>
<evidence type="ECO:0008006" key="15">
    <source>
        <dbReference type="Google" id="ProtNLM"/>
    </source>
</evidence>
<dbReference type="InterPro" id="IPR027815">
    <property type="entry name" value="CSC1/OSCA1-like_cyt"/>
</dbReference>
<keyword evidence="6 8" id="KW-0472">Membrane</keyword>
<organism evidence="13 14">
    <name type="scientific">Leucosporidium creatinivorum</name>
    <dbReference type="NCBI Taxonomy" id="106004"/>
    <lineage>
        <taxon>Eukaryota</taxon>
        <taxon>Fungi</taxon>
        <taxon>Dikarya</taxon>
        <taxon>Basidiomycota</taxon>
        <taxon>Pucciniomycotina</taxon>
        <taxon>Microbotryomycetes</taxon>
        <taxon>Leucosporidiales</taxon>
        <taxon>Leucosporidium</taxon>
    </lineage>
</organism>
<evidence type="ECO:0000256" key="7">
    <source>
        <dbReference type="SAM" id="MobiDB-lite"/>
    </source>
</evidence>
<evidence type="ECO:0000259" key="10">
    <source>
        <dbReference type="Pfam" id="PF02714"/>
    </source>
</evidence>
<feature type="domain" description="CSC1/OSCA1-like cytosolic" evidence="12">
    <location>
        <begin position="178"/>
        <end position="350"/>
    </location>
</feature>
<protein>
    <recommendedName>
        <fullName evidence="15">DUF221-domain-containing protein</fullName>
    </recommendedName>
</protein>
<feature type="transmembrane region" description="Helical" evidence="8">
    <location>
        <begin position="410"/>
        <end position="433"/>
    </location>
</feature>
<dbReference type="EMBL" id="MCGR01000110">
    <property type="protein sequence ID" value="ORY50184.1"/>
    <property type="molecule type" value="Genomic_DNA"/>
</dbReference>
<evidence type="ECO:0000256" key="9">
    <source>
        <dbReference type="SAM" id="SignalP"/>
    </source>
</evidence>
<sequence>MTAATLAVSLLFTILRSIGSNEKIYSARLYYTTDDSSIPWAPSKDQGNRQPWYAWVKPLLTTQEEVLFDVLGANATVFLRLQRAILIGFGCTAFVAMSVLIPVNVVYNLREVPSGNRSSLSILTSSDVRGNSLFAHIIVSYAINAIFLYLLWKNEARVIQLRQRWFQQAAEDDHLYARSLSIIRIPEELDIKTDDGLGALVSKLGLPHPTTSVRLGRAMGSLPALIKKHDELVVKLEKSLTKYLRGGKLGKKRPLVRLGGWRWLPIGGVKVDAISYYTEQVEELEDRIKGLRDKLDTEAPANYGFVSMASVACAHRNIEYLDKHKKSLAEVLKGAKVAHAPHPKDIVWENIEDRETTQDRKDLAGSVLLAVVFMWWTLPVIVLSFLANLANVATFVPFLQDWQAASNGTFSAVSGILPPAVAALFAFLLPIIIRQISKFQGSTTTTELDRIVAARLFDFTFCSQLLLFSLIAVLFNLAVGMIVQLGQGQSVSTIFHMLDDLPVSISSTYTQEWAYWTTWIPSRGFAAVFDLAQLINLVIVQSKSLILGRRRTPREIRDSMKPKRFKFEIYTSNLIFLSCVGLAYSVLAPLVAGVAFLVLAIWSLVYRYQLMFVFETPNGLESGGRLWPMMVDRLLVALTFSNVLVALTIALSRSRWYFFTLAPPTIVILIFKLAITRRFGHDFKYYTPKDEEHTREQPVHAGDERKKRLARRFEHPAMSAELYTPMLAKDVAHLVPEVYHGNVKTARPTDDKKFSGTRLASARIGRRLKIAAVDESQLEPKPEARDWDGDSSDSSDSDSSGDEAAAPQHRKFTAFSTRLEHVKSSLSGAHLSGLVPRRSTRRQPQNESMEETRAEENT</sequence>
<feature type="signal peptide" evidence="9">
    <location>
        <begin position="1"/>
        <end position="20"/>
    </location>
</feature>
<keyword evidence="5 8" id="KW-1133">Transmembrane helix</keyword>
<dbReference type="AlphaFoldDB" id="A0A1Y2CTL8"/>
<feature type="domain" description="CSC1/OSCA1-like 7TM region" evidence="10">
    <location>
        <begin position="362"/>
        <end position="648"/>
    </location>
</feature>
<dbReference type="PANTHER" id="PTHR13018">
    <property type="entry name" value="PROBABLE MEMBRANE PROTEIN DUF221-RELATED"/>
    <property type="match status" value="1"/>
</dbReference>
<dbReference type="GO" id="GO:0005227">
    <property type="term" value="F:calcium-activated cation channel activity"/>
    <property type="evidence" value="ECO:0007669"/>
    <property type="project" value="InterPro"/>
</dbReference>
<feature type="compositionally biased region" description="Acidic residues" evidence="7">
    <location>
        <begin position="789"/>
        <end position="801"/>
    </location>
</feature>
<dbReference type="Proteomes" id="UP000193467">
    <property type="component" value="Unassembled WGS sequence"/>
</dbReference>
<feature type="transmembrane region" description="Helical" evidence="8">
    <location>
        <begin position="567"/>
        <end position="584"/>
    </location>
</feature>
<dbReference type="OrthoDB" id="2150324at2759"/>
<feature type="transmembrane region" description="Helical" evidence="8">
    <location>
        <begin position="84"/>
        <end position="107"/>
    </location>
</feature>
<evidence type="ECO:0000256" key="3">
    <source>
        <dbReference type="ARBA" id="ARBA00022448"/>
    </source>
</evidence>
<keyword evidence="4 8" id="KW-0812">Transmembrane</keyword>